<feature type="transmembrane region" description="Helical" evidence="2">
    <location>
        <begin position="508"/>
        <end position="533"/>
    </location>
</feature>
<feature type="compositionally biased region" description="Basic and acidic residues" evidence="1">
    <location>
        <begin position="606"/>
        <end position="616"/>
    </location>
</feature>
<feature type="transmembrane region" description="Helical" evidence="2">
    <location>
        <begin position="477"/>
        <end position="496"/>
    </location>
</feature>
<feature type="transmembrane region" description="Helical" evidence="2">
    <location>
        <begin position="442"/>
        <end position="465"/>
    </location>
</feature>
<reference evidence="3" key="1">
    <citation type="submission" date="2021-01" db="EMBL/GenBank/DDBJ databases">
        <authorList>
            <person name="Corre E."/>
            <person name="Pelletier E."/>
            <person name="Niang G."/>
            <person name="Scheremetjew M."/>
            <person name="Finn R."/>
            <person name="Kale V."/>
            <person name="Holt S."/>
            <person name="Cochrane G."/>
            <person name="Meng A."/>
            <person name="Brown T."/>
            <person name="Cohen L."/>
        </authorList>
    </citation>
    <scope>NUCLEOTIDE SEQUENCE</scope>
    <source>
        <strain evidence="3">Pop2</strain>
    </source>
</reference>
<protein>
    <submittedName>
        <fullName evidence="3">Uncharacterized protein</fullName>
    </submittedName>
</protein>
<sequence length="665" mass="73105">MAFLLSIDSSTFNILSDLIGKIGSFALIYAVGSFFNFLMTHHLKTRKTIPLEYLGVTPERIDQCLKFTKDSGVSLSTIALILLLLIAEFSHTVSDADLSFETVSLPSEEDIVLDMSPKSRNSAFLYQVVGEPPSNARSTIFAIDDNDGVGRNSQELVNAFLSAGDSIARGTSPFVLHPKGNRVETVDFLIYGVPFFVDQGDTNLNDDGESFLSRMKQKIPLNCASMEMKRISQKTLGVSDSSILSDVFEASSLLPNCDFSQLRKSGIYGDDHVPSTTVTDFATYIVGGKDSSKSQIKLRFSDGDSTEFFIPQVARKLARDREDWKEGRTISGINAIVHNGVSSVKLGKIVFSNAGAFVGPSITSDSLQGNSDEYMFVAEIEDECPQPPGVWYSGRRECLAIIDAVCEPFPEDTLIVPIDFAQSSLGMTFPSTNRCRVWKVHYLWGNGFGLPIEYTFLAAVAGVIARNNLLMSNLFQDTLIINAIPAAMFLLASLSMDLSQKEEVRPSVGYLWLFFILLPLVLGGIIFFFSCIFKSRSLPIPQNQWEFMIVGKEDEMLVIPKRDSKTDRFPKPEEHLRYGIVGYTQIGADKDGTPILGFLSKGEGRSHDLHLGKDRPPSPSAKNGGDEVGLPLPSAPPLFDANFSSADDGNAFSWNDEEVVAPRKK</sequence>
<evidence type="ECO:0000256" key="1">
    <source>
        <dbReference type="SAM" id="MobiDB-lite"/>
    </source>
</evidence>
<name>A0A7S2EK41_9STRA</name>
<proteinExistence type="predicted"/>
<accession>A0A7S2EK41</accession>
<keyword evidence="2" id="KW-0472">Membrane</keyword>
<evidence type="ECO:0000313" key="3">
    <source>
        <dbReference type="EMBL" id="CAD9341733.1"/>
    </source>
</evidence>
<dbReference type="EMBL" id="HBGN01026340">
    <property type="protein sequence ID" value="CAD9341733.1"/>
    <property type="molecule type" value="Transcribed_RNA"/>
</dbReference>
<evidence type="ECO:0000256" key="2">
    <source>
        <dbReference type="SAM" id="Phobius"/>
    </source>
</evidence>
<feature type="region of interest" description="Disordered" evidence="1">
    <location>
        <begin position="606"/>
        <end position="651"/>
    </location>
</feature>
<feature type="transmembrane region" description="Helical" evidence="2">
    <location>
        <begin position="18"/>
        <end position="38"/>
    </location>
</feature>
<keyword evidence="2" id="KW-1133">Transmembrane helix</keyword>
<organism evidence="3">
    <name type="scientific">Ditylum brightwellii</name>
    <dbReference type="NCBI Taxonomy" id="49249"/>
    <lineage>
        <taxon>Eukaryota</taxon>
        <taxon>Sar</taxon>
        <taxon>Stramenopiles</taxon>
        <taxon>Ochrophyta</taxon>
        <taxon>Bacillariophyta</taxon>
        <taxon>Mediophyceae</taxon>
        <taxon>Lithodesmiophycidae</taxon>
        <taxon>Lithodesmiales</taxon>
        <taxon>Lithodesmiaceae</taxon>
        <taxon>Ditylum</taxon>
    </lineage>
</organism>
<dbReference type="AlphaFoldDB" id="A0A7S2EK41"/>
<keyword evidence="2" id="KW-0812">Transmembrane</keyword>
<gene>
    <name evidence="3" type="ORF">DBRI1063_LOCUS16935</name>
</gene>